<protein>
    <submittedName>
        <fullName evidence="1">Uncharacterized protein</fullName>
    </submittedName>
</protein>
<proteinExistence type="predicted"/>
<reference evidence="1" key="1">
    <citation type="journal article" date="2014" name="Int. J. Syst. Evol. Microbiol.">
        <title>Complete genome sequence of Corynebacterium casei LMG S-19264T (=DSM 44701T), isolated from a smear-ripened cheese.</title>
        <authorList>
            <consortium name="US DOE Joint Genome Institute (JGI-PGF)"/>
            <person name="Walter F."/>
            <person name="Albersmeier A."/>
            <person name="Kalinowski J."/>
            <person name="Ruckert C."/>
        </authorList>
    </citation>
    <scope>NUCLEOTIDE SEQUENCE</scope>
    <source>
        <strain evidence="1">CGMCC 1.15330</strain>
    </source>
</reference>
<accession>A0A916SX14</accession>
<dbReference type="EMBL" id="BMIH01000001">
    <property type="protein sequence ID" value="GGB21627.1"/>
    <property type="molecule type" value="Genomic_DNA"/>
</dbReference>
<evidence type="ECO:0000313" key="2">
    <source>
        <dbReference type="Proteomes" id="UP000623067"/>
    </source>
</evidence>
<reference evidence="1" key="2">
    <citation type="submission" date="2020-09" db="EMBL/GenBank/DDBJ databases">
        <authorList>
            <person name="Sun Q."/>
            <person name="Zhou Y."/>
        </authorList>
    </citation>
    <scope>NUCLEOTIDE SEQUENCE</scope>
    <source>
        <strain evidence="1">CGMCC 1.15330</strain>
    </source>
</reference>
<keyword evidence="2" id="KW-1185">Reference proteome</keyword>
<sequence length="104" mass="11632">MRSAERIKLELAVAVLRQAIGRDDPAAVRSEAIRLALRVLWPHCRERWPLVTFWESGQQDNDIGRTQGVTAAFNAIVRQLRLAGAYGTEEPGRSSRPAMPPARQ</sequence>
<evidence type="ECO:0000313" key="1">
    <source>
        <dbReference type="EMBL" id="GGB21627.1"/>
    </source>
</evidence>
<organism evidence="1 2">
    <name type="scientific">Sphingomonas metalli</name>
    <dbReference type="NCBI Taxonomy" id="1779358"/>
    <lineage>
        <taxon>Bacteria</taxon>
        <taxon>Pseudomonadati</taxon>
        <taxon>Pseudomonadota</taxon>
        <taxon>Alphaproteobacteria</taxon>
        <taxon>Sphingomonadales</taxon>
        <taxon>Sphingomonadaceae</taxon>
        <taxon>Sphingomonas</taxon>
    </lineage>
</organism>
<dbReference type="AlphaFoldDB" id="A0A916SX14"/>
<gene>
    <name evidence="1" type="ORF">GCM10011380_09030</name>
</gene>
<name>A0A916SX14_9SPHN</name>
<comment type="caution">
    <text evidence="1">The sequence shown here is derived from an EMBL/GenBank/DDBJ whole genome shotgun (WGS) entry which is preliminary data.</text>
</comment>
<dbReference type="Proteomes" id="UP000623067">
    <property type="component" value="Unassembled WGS sequence"/>
</dbReference>
<dbReference type="RefSeq" id="WP_188657494.1">
    <property type="nucleotide sequence ID" value="NZ_BMIH01000001.1"/>
</dbReference>